<evidence type="ECO:0000313" key="3">
    <source>
        <dbReference type="Proteomes" id="UP001054945"/>
    </source>
</evidence>
<sequence length="68" mass="7173">MALLSGDAPYPLPSSLMTAIAHIGNGYLPTPEDKLLPPPTKKYIIPAMATYSVITYALCLRNAAILGA</sequence>
<accession>A0AAV4UGR4</accession>
<organism evidence="2 3">
    <name type="scientific">Caerostris extrusa</name>
    <name type="common">Bark spider</name>
    <name type="synonym">Caerostris bankana</name>
    <dbReference type="NCBI Taxonomy" id="172846"/>
    <lineage>
        <taxon>Eukaryota</taxon>
        <taxon>Metazoa</taxon>
        <taxon>Ecdysozoa</taxon>
        <taxon>Arthropoda</taxon>
        <taxon>Chelicerata</taxon>
        <taxon>Arachnida</taxon>
        <taxon>Araneae</taxon>
        <taxon>Araneomorphae</taxon>
        <taxon>Entelegynae</taxon>
        <taxon>Araneoidea</taxon>
        <taxon>Araneidae</taxon>
        <taxon>Caerostris</taxon>
    </lineage>
</organism>
<gene>
    <name evidence="2" type="ORF">CEXT_660381</name>
</gene>
<evidence type="ECO:0000313" key="2">
    <source>
        <dbReference type="EMBL" id="GIY57026.1"/>
    </source>
</evidence>
<proteinExistence type="predicted"/>
<name>A0AAV4UGR4_CAEEX</name>
<dbReference type="EMBL" id="BPLR01012852">
    <property type="protein sequence ID" value="GIY57026.1"/>
    <property type="molecule type" value="Genomic_DNA"/>
</dbReference>
<keyword evidence="1" id="KW-0472">Membrane</keyword>
<keyword evidence="1" id="KW-1133">Transmembrane helix</keyword>
<keyword evidence="1" id="KW-0812">Transmembrane</keyword>
<dbReference type="Proteomes" id="UP001054945">
    <property type="component" value="Unassembled WGS sequence"/>
</dbReference>
<comment type="caution">
    <text evidence="2">The sequence shown here is derived from an EMBL/GenBank/DDBJ whole genome shotgun (WGS) entry which is preliminary data.</text>
</comment>
<evidence type="ECO:0000256" key="1">
    <source>
        <dbReference type="SAM" id="Phobius"/>
    </source>
</evidence>
<dbReference type="AlphaFoldDB" id="A0AAV4UGR4"/>
<feature type="transmembrane region" description="Helical" evidence="1">
    <location>
        <begin position="43"/>
        <end position="64"/>
    </location>
</feature>
<protein>
    <submittedName>
        <fullName evidence="2">Uncharacterized protein</fullName>
    </submittedName>
</protein>
<keyword evidence="3" id="KW-1185">Reference proteome</keyword>
<reference evidence="2 3" key="1">
    <citation type="submission" date="2021-06" db="EMBL/GenBank/DDBJ databases">
        <title>Caerostris extrusa draft genome.</title>
        <authorList>
            <person name="Kono N."/>
            <person name="Arakawa K."/>
        </authorList>
    </citation>
    <scope>NUCLEOTIDE SEQUENCE [LARGE SCALE GENOMIC DNA]</scope>
</reference>